<dbReference type="EMBL" id="BOOC01000022">
    <property type="protein sequence ID" value="GIH41546.1"/>
    <property type="molecule type" value="Genomic_DNA"/>
</dbReference>
<dbReference type="RefSeq" id="WP_204058857.1">
    <property type="nucleotide sequence ID" value="NZ_BAAAGP010000038.1"/>
</dbReference>
<accession>A0ABQ4G3A3</accession>
<dbReference type="InterPro" id="IPR008977">
    <property type="entry name" value="PHM/PNGase_F_dom_sf"/>
</dbReference>
<dbReference type="SUPFAM" id="SSF49742">
    <property type="entry name" value="PHM/PNGase F"/>
    <property type="match status" value="2"/>
</dbReference>
<evidence type="ECO:0000313" key="5">
    <source>
        <dbReference type="Proteomes" id="UP000603904"/>
    </source>
</evidence>
<dbReference type="Gene3D" id="2.60.120.310">
    <property type="entry name" value="Copper type II, ascorbate-dependent monooxygenase, N-terminal domain"/>
    <property type="match status" value="1"/>
</dbReference>
<dbReference type="Pfam" id="PF03712">
    <property type="entry name" value="Cu2_monoox_C"/>
    <property type="match status" value="1"/>
</dbReference>
<feature type="domain" description="Copper type II ascorbate-dependent monooxygenase C-terminal" evidence="3">
    <location>
        <begin position="305"/>
        <end position="406"/>
    </location>
</feature>
<comment type="caution">
    <text evidence="4">The sequence shown here is derived from an EMBL/GenBank/DDBJ whole genome shotgun (WGS) entry which is preliminary data.</text>
</comment>
<reference evidence="4 5" key="1">
    <citation type="submission" date="2021-01" db="EMBL/GenBank/DDBJ databases">
        <title>Whole genome shotgun sequence of Microbispora corallina NBRC 16416.</title>
        <authorList>
            <person name="Komaki H."/>
            <person name="Tamura T."/>
        </authorList>
    </citation>
    <scope>NUCLEOTIDE SEQUENCE [LARGE SCALE GENOMIC DNA]</scope>
    <source>
        <strain evidence="4 5">NBRC 16416</strain>
    </source>
</reference>
<dbReference type="Gene3D" id="2.60.120.230">
    <property type="match status" value="1"/>
</dbReference>
<keyword evidence="5" id="KW-1185">Reference proteome</keyword>
<dbReference type="PANTHER" id="PTHR10157">
    <property type="entry name" value="DOPAMINE BETA HYDROXYLASE RELATED"/>
    <property type="match status" value="1"/>
</dbReference>
<dbReference type="PROSITE" id="PS51257">
    <property type="entry name" value="PROKAR_LIPOPROTEIN"/>
    <property type="match status" value="1"/>
</dbReference>
<evidence type="ECO:0000259" key="3">
    <source>
        <dbReference type="Pfam" id="PF03712"/>
    </source>
</evidence>
<gene>
    <name evidence="4" type="ORF">Mco01_45460</name>
</gene>
<feature type="region of interest" description="Disordered" evidence="2">
    <location>
        <begin position="34"/>
        <end position="81"/>
    </location>
</feature>
<dbReference type="InterPro" id="IPR024548">
    <property type="entry name" value="Cu2_monoox_C"/>
</dbReference>
<evidence type="ECO:0000313" key="4">
    <source>
        <dbReference type="EMBL" id="GIH41546.1"/>
    </source>
</evidence>
<evidence type="ECO:0000256" key="2">
    <source>
        <dbReference type="SAM" id="MobiDB-lite"/>
    </source>
</evidence>
<dbReference type="InterPro" id="IPR000945">
    <property type="entry name" value="DBH-like"/>
</dbReference>
<name>A0ABQ4G3A3_9ACTN</name>
<sequence length="413" mass="43107">MEGTVRWTRWAGVAVVALAAALLVVSCGTRHSPGAGSGAAHAAHAAAGTDPAGGAEDGATAGHGGHGTAAPPPPAPLRPGERFVTLTLPQPYRPAAPSGGTDEYRCFLLDPKLTAPAFLTGSQFLPQNTAIVHHAIVFRVGPQEAKAARSLDASTPGEGWTCFGDAGVENGAWVGHWAPGANETLLRQKAGYPMPAGSRMILQIHYNLLATGGRPGGTDRSGIRLRLAEGADGLIPLETGRLVAPIELPCTPQESGPLCDRAAAVRDVAHRFGEQARGMVDGLTQMCGKGAPPAPGPTQHCDVRPERGGTIYAVAGHMHLLGRSIRIELDPGTPKARTLLDIPSYDFDDQAIHPLATPVAVKPGDTLRVTCTHDAGLRRLLPALRGLPPRYVVWGEGTSDEMCLGLLVWSMPR</sequence>
<dbReference type="PANTHER" id="PTHR10157:SF23">
    <property type="entry name" value="MOXD1 HOMOLOG 1"/>
    <property type="match status" value="1"/>
</dbReference>
<evidence type="ECO:0000256" key="1">
    <source>
        <dbReference type="ARBA" id="ARBA00023157"/>
    </source>
</evidence>
<protein>
    <recommendedName>
        <fullName evidence="3">Copper type II ascorbate-dependent monooxygenase C-terminal domain-containing protein</fullName>
    </recommendedName>
</protein>
<dbReference type="InterPro" id="IPR036939">
    <property type="entry name" value="Cu2_ascorb_mOase_N_sf"/>
</dbReference>
<proteinExistence type="predicted"/>
<feature type="compositionally biased region" description="Low complexity" evidence="2">
    <location>
        <begin position="34"/>
        <end position="60"/>
    </location>
</feature>
<organism evidence="4 5">
    <name type="scientific">Microbispora corallina</name>
    <dbReference type="NCBI Taxonomy" id="83302"/>
    <lineage>
        <taxon>Bacteria</taxon>
        <taxon>Bacillati</taxon>
        <taxon>Actinomycetota</taxon>
        <taxon>Actinomycetes</taxon>
        <taxon>Streptosporangiales</taxon>
        <taxon>Streptosporangiaceae</taxon>
        <taxon>Microbispora</taxon>
    </lineage>
</organism>
<keyword evidence="1" id="KW-1015">Disulfide bond</keyword>
<dbReference type="Proteomes" id="UP000603904">
    <property type="component" value="Unassembled WGS sequence"/>
</dbReference>
<dbReference type="InterPro" id="IPR014784">
    <property type="entry name" value="Cu2_ascorb_mOase-like_C"/>
</dbReference>